<sequence>MSAPSEGRGQVPLRWHASPALRTFALLAVVAFGFALLTDKASLIVFAAPALGALAAAGRTGRPAKVLSMTAALSETRCFERDILVLRVDVRLPAASADVDVRPVLPYGLVVDAEPKVETRPGHITFEWDVRVHRWGTYQPSVQVTCGVHAGMLLAVAQVELAGLRVFPRPTELARMPIPADLPNRVGLHVSSRAGAGTEFAGIRTYTSGDQLRQVNWKASARHGQLLVNQRLPDQAADVVAMIDAYADVGPIGTSSLDLSVHGASDLAQAALRNGDRAGLVVLGGLIQWLPAELGSRQFYRIVELVLDARDEDFDLEPNLDRIPRGALPQRAVVIVFSPLVDARTVGVLRDLRARGRSVVVVDVLSGEPAVNAGSEQADLALRMWRIERRGIWILLADLGIPVVRWERGLTLEAVLGPISQRRMARRSGAFSGVSS</sequence>
<dbReference type="RefSeq" id="WP_344311512.1">
    <property type="nucleotide sequence ID" value="NZ_BAAANY010000012.1"/>
</dbReference>
<keyword evidence="4" id="KW-1185">Reference proteome</keyword>
<gene>
    <name evidence="3" type="ORF">GCM10009765_37350</name>
</gene>
<keyword evidence="1" id="KW-1133">Transmembrane helix</keyword>
<protein>
    <submittedName>
        <fullName evidence="3">DUF58 domain-containing protein</fullName>
    </submittedName>
</protein>
<dbReference type="EMBL" id="BAAANY010000012">
    <property type="protein sequence ID" value="GAA1684497.1"/>
    <property type="molecule type" value="Genomic_DNA"/>
</dbReference>
<accession>A0ABN2HA79</accession>
<keyword evidence="1" id="KW-0812">Transmembrane</keyword>
<proteinExistence type="predicted"/>
<evidence type="ECO:0000256" key="1">
    <source>
        <dbReference type="SAM" id="Phobius"/>
    </source>
</evidence>
<dbReference type="Proteomes" id="UP001500618">
    <property type="component" value="Unassembled WGS sequence"/>
</dbReference>
<evidence type="ECO:0000259" key="2">
    <source>
        <dbReference type="Pfam" id="PF01882"/>
    </source>
</evidence>
<evidence type="ECO:0000313" key="3">
    <source>
        <dbReference type="EMBL" id="GAA1684497.1"/>
    </source>
</evidence>
<comment type="caution">
    <text evidence="3">The sequence shown here is derived from an EMBL/GenBank/DDBJ whole genome shotgun (WGS) entry which is preliminary data.</text>
</comment>
<dbReference type="PANTHER" id="PTHR33608:SF14">
    <property type="entry name" value="POSSIBLE CONSERVED SECRETED PROTEIN"/>
    <property type="match status" value="1"/>
</dbReference>
<feature type="transmembrane region" description="Helical" evidence="1">
    <location>
        <begin position="43"/>
        <end position="61"/>
    </location>
</feature>
<name>A0ABN2HA79_9ACTN</name>
<dbReference type="Pfam" id="PF01882">
    <property type="entry name" value="DUF58"/>
    <property type="match status" value="1"/>
</dbReference>
<reference evidence="3 4" key="1">
    <citation type="journal article" date="2019" name="Int. J. Syst. Evol. Microbiol.">
        <title>The Global Catalogue of Microorganisms (GCM) 10K type strain sequencing project: providing services to taxonomists for standard genome sequencing and annotation.</title>
        <authorList>
            <consortium name="The Broad Institute Genomics Platform"/>
            <consortium name="The Broad Institute Genome Sequencing Center for Infectious Disease"/>
            <person name="Wu L."/>
            <person name="Ma J."/>
        </authorList>
    </citation>
    <scope>NUCLEOTIDE SEQUENCE [LARGE SCALE GENOMIC DNA]</scope>
    <source>
        <strain evidence="3 4">JCM 14718</strain>
    </source>
</reference>
<feature type="domain" description="DUF58" evidence="2">
    <location>
        <begin position="203"/>
        <end position="363"/>
    </location>
</feature>
<feature type="transmembrane region" description="Helical" evidence="1">
    <location>
        <begin position="20"/>
        <end position="37"/>
    </location>
</feature>
<keyword evidence="1" id="KW-0472">Membrane</keyword>
<organism evidence="3 4">
    <name type="scientific">Fodinicola feengrottensis</name>
    <dbReference type="NCBI Taxonomy" id="435914"/>
    <lineage>
        <taxon>Bacteria</taxon>
        <taxon>Bacillati</taxon>
        <taxon>Actinomycetota</taxon>
        <taxon>Actinomycetes</taxon>
        <taxon>Mycobacteriales</taxon>
        <taxon>Fodinicola</taxon>
    </lineage>
</organism>
<dbReference type="InterPro" id="IPR002881">
    <property type="entry name" value="DUF58"/>
</dbReference>
<dbReference type="PANTHER" id="PTHR33608">
    <property type="entry name" value="BLL2464 PROTEIN"/>
    <property type="match status" value="1"/>
</dbReference>
<evidence type="ECO:0000313" key="4">
    <source>
        <dbReference type="Proteomes" id="UP001500618"/>
    </source>
</evidence>